<accession>A0A2V3IFU3</accession>
<dbReference type="Pfam" id="PF12937">
    <property type="entry name" value="F-box-like"/>
    <property type="match status" value="1"/>
</dbReference>
<dbReference type="SUPFAM" id="SSF81383">
    <property type="entry name" value="F-box domain"/>
    <property type="match status" value="1"/>
</dbReference>
<dbReference type="PROSITE" id="PS50181">
    <property type="entry name" value="FBOX"/>
    <property type="match status" value="1"/>
</dbReference>
<dbReference type="SUPFAM" id="SSF50978">
    <property type="entry name" value="WD40 repeat-like"/>
    <property type="match status" value="1"/>
</dbReference>
<dbReference type="OrthoDB" id="722566at2759"/>
<dbReference type="InterPro" id="IPR036047">
    <property type="entry name" value="F-box-like_dom_sf"/>
</dbReference>
<dbReference type="InterPro" id="IPR001810">
    <property type="entry name" value="F-box_dom"/>
</dbReference>
<comment type="caution">
    <text evidence="2">The sequence shown here is derived from an EMBL/GenBank/DDBJ whole genome shotgun (WGS) entry which is preliminary data.</text>
</comment>
<protein>
    <recommendedName>
        <fullName evidence="1">F-box domain-containing protein</fullName>
    </recommendedName>
</protein>
<dbReference type="Gene3D" id="2.130.10.10">
    <property type="entry name" value="YVTN repeat-like/Quinoprotein amine dehydrogenase"/>
    <property type="match status" value="1"/>
</dbReference>
<feature type="domain" description="F-box" evidence="1">
    <location>
        <begin position="4"/>
        <end position="50"/>
    </location>
</feature>
<evidence type="ECO:0000259" key="1">
    <source>
        <dbReference type="PROSITE" id="PS50181"/>
    </source>
</evidence>
<dbReference type="EMBL" id="NBIV01000250">
    <property type="protein sequence ID" value="PXF40955.1"/>
    <property type="molecule type" value="Genomic_DNA"/>
</dbReference>
<gene>
    <name evidence="2" type="ORF">BWQ96_09350</name>
</gene>
<dbReference type="Gene3D" id="1.20.1280.50">
    <property type="match status" value="1"/>
</dbReference>
<evidence type="ECO:0000313" key="2">
    <source>
        <dbReference type="EMBL" id="PXF40955.1"/>
    </source>
</evidence>
<dbReference type="AlphaFoldDB" id="A0A2V3IFU3"/>
<name>A0A2V3IFU3_9FLOR</name>
<proteinExistence type="predicted"/>
<sequence>MPHSFGLHSLNDDVAHLILSHLSPYDLSSLAATSTLCNSFASRDLLWQPKAPASPGKARHTYLRAVAWRAARADRCVSLQLTSAPVHQLHLVPNGLFSASLQPCQPLLTQQSAYASVFTPPFKPQSSPIAVAMSTHPSNKLSYLAYAYPCSSVRLLSICHSTHIAKPHSVTRLPISPAQLTSVHILPTVHNNETSHQTCPLLIAGTSQGQVLITRVSTTTTTTTTNTPSSSSCSKLSISPCAITALSAQDQTVLVGTAGGELYTVDLPTLQQKQLFIGPCPCPVTSVSANESTLVAGIKHSVPGNGHTCAAVAWCTSSTARLAAFGRGALNRSSSALPPAATQAVVTGAERVALLVGGRARVYEMADWRCTVDVGVSDGMALDMDDSRLAVATDSGHIQVLDFERAVKRWPQQVTQFSPHEESRHVRTGAGRR</sequence>
<reference evidence="2 3" key="1">
    <citation type="journal article" date="2018" name="Mol. Biol. Evol.">
        <title>Analysis of the draft genome of the red seaweed Gracilariopsis chorda provides insights into genome size evolution in Rhodophyta.</title>
        <authorList>
            <person name="Lee J."/>
            <person name="Yang E.C."/>
            <person name="Graf L."/>
            <person name="Yang J.H."/>
            <person name="Qiu H."/>
            <person name="Zel Zion U."/>
            <person name="Chan C.X."/>
            <person name="Stephens T.G."/>
            <person name="Weber A.P.M."/>
            <person name="Boo G.H."/>
            <person name="Boo S.M."/>
            <person name="Kim K.M."/>
            <person name="Shin Y."/>
            <person name="Jung M."/>
            <person name="Lee S.J."/>
            <person name="Yim H.S."/>
            <person name="Lee J.H."/>
            <person name="Bhattacharya D."/>
            <person name="Yoon H.S."/>
        </authorList>
    </citation>
    <scope>NUCLEOTIDE SEQUENCE [LARGE SCALE GENOMIC DNA]</scope>
    <source>
        <strain evidence="2 3">SKKU-2015</strain>
        <tissue evidence="2">Whole body</tissue>
    </source>
</reference>
<evidence type="ECO:0000313" key="3">
    <source>
        <dbReference type="Proteomes" id="UP000247409"/>
    </source>
</evidence>
<dbReference type="InterPro" id="IPR015943">
    <property type="entry name" value="WD40/YVTN_repeat-like_dom_sf"/>
</dbReference>
<dbReference type="InterPro" id="IPR036322">
    <property type="entry name" value="WD40_repeat_dom_sf"/>
</dbReference>
<keyword evidence="3" id="KW-1185">Reference proteome</keyword>
<dbReference type="Proteomes" id="UP000247409">
    <property type="component" value="Unassembled WGS sequence"/>
</dbReference>
<organism evidence="2 3">
    <name type="scientific">Gracilariopsis chorda</name>
    <dbReference type="NCBI Taxonomy" id="448386"/>
    <lineage>
        <taxon>Eukaryota</taxon>
        <taxon>Rhodophyta</taxon>
        <taxon>Florideophyceae</taxon>
        <taxon>Rhodymeniophycidae</taxon>
        <taxon>Gracilariales</taxon>
        <taxon>Gracilariaceae</taxon>
        <taxon>Gracilariopsis</taxon>
    </lineage>
</organism>